<dbReference type="GO" id="GO:0008756">
    <property type="term" value="F:o-succinylbenzoate-CoA ligase activity"/>
    <property type="evidence" value="ECO:0007669"/>
    <property type="project" value="UniProtKB-EC"/>
</dbReference>
<dbReference type="Proteomes" id="UP000229757">
    <property type="component" value="Chromosome"/>
</dbReference>
<dbReference type="InterPro" id="IPR020845">
    <property type="entry name" value="AMP-binding_CS"/>
</dbReference>
<dbReference type="GO" id="GO:0006631">
    <property type="term" value="P:fatty acid metabolic process"/>
    <property type="evidence" value="ECO:0007669"/>
    <property type="project" value="TreeGrafter"/>
</dbReference>
<protein>
    <submittedName>
        <fullName evidence="3">O-succinylbenzoate--CoA ligase</fullName>
        <ecNumber evidence="3">6.2.1.26</ecNumber>
    </submittedName>
</protein>
<evidence type="ECO:0000313" key="4">
    <source>
        <dbReference type="Proteomes" id="UP000229757"/>
    </source>
</evidence>
<sequence>MILEELLNKVDDSQLLWVSPERQITAGELKRDIVACRKLFPLTDKPRVALELSDSVSALTWMLALDGFSEVVFLVPASLQKSNDYVHLKRQFQANLTVSESLDCKVRVPAKEEYVDGNPTPAVRYATRWVLATSGTTGIPKLIEHSTDSLTKTCKVDVSRGKDFIWGLVFDPFRFAGLQVVLQALSSGSKLVLCNRIESFSGQVNFFRDSHANALSATPTYWRKLLMSGALQGHVFRQVTLGGEPADRSVLNALKSAFPSARVAHIYASTEAGVGFSVTDGLPGFPQRYLDEGIAGNKLRISDSGTLLVKPEKHTPVISGGASLTNAEGFVDTGDLVEIRGGRVHFLGRDSGTINVGGNKVIPEEVESVIREVEGVGEVIVKPKSSGVMGELVTAEIQILSSVSDKAVFKNAIIAHCRRRLEKHKVPALIWFVAEIEHNSTGKINRT</sequence>
<dbReference type="EMBL" id="CP011797">
    <property type="protein sequence ID" value="ATX76601.1"/>
    <property type="molecule type" value="Genomic_DNA"/>
</dbReference>
<name>A0A2K8KRV7_9GAMM</name>
<dbReference type="GO" id="GO:0031956">
    <property type="term" value="F:medium-chain fatty acid-CoA ligase activity"/>
    <property type="evidence" value="ECO:0007669"/>
    <property type="project" value="TreeGrafter"/>
</dbReference>
<evidence type="ECO:0000259" key="1">
    <source>
        <dbReference type="Pfam" id="PF00501"/>
    </source>
</evidence>
<dbReference type="InterPro" id="IPR000873">
    <property type="entry name" value="AMP-dep_synth/lig_dom"/>
</dbReference>
<keyword evidence="3" id="KW-0436">Ligase</keyword>
<dbReference type="PROSITE" id="PS00455">
    <property type="entry name" value="AMP_BINDING"/>
    <property type="match status" value="1"/>
</dbReference>
<dbReference type="Gene3D" id="3.40.50.12780">
    <property type="entry name" value="N-terminal domain of ligase-like"/>
    <property type="match status" value="1"/>
</dbReference>
<dbReference type="AlphaFoldDB" id="A0A2K8KRV7"/>
<dbReference type="EC" id="6.2.1.26" evidence="3"/>
<reference evidence="3 4" key="1">
    <citation type="journal article" date="2017" name="Environ. Microbiol.">
        <title>Genomic and physiological analyses of 'Reinekea forsetii' reveal a versatile opportunistic lifestyle during spring algae blooms.</title>
        <authorList>
            <person name="Avci B."/>
            <person name="Hahnke R.L."/>
            <person name="Chafee M."/>
            <person name="Fischer T."/>
            <person name="Gruber-Vodicka H."/>
            <person name="Tegetmeyer H.E."/>
            <person name="Harder J."/>
            <person name="Fuchs B.M."/>
            <person name="Amann R.I."/>
            <person name="Teeling H."/>
        </authorList>
    </citation>
    <scope>NUCLEOTIDE SEQUENCE [LARGE SCALE GENOMIC DNA]</scope>
    <source>
        <strain evidence="3 4">Hel1_31_D35</strain>
    </source>
</reference>
<dbReference type="PANTHER" id="PTHR43201:SF32">
    <property type="entry name" value="2-SUCCINYLBENZOATE--COA LIGASE, CHLOROPLASTIC_PEROXISOMAL"/>
    <property type="match status" value="1"/>
</dbReference>
<dbReference type="SUPFAM" id="SSF56801">
    <property type="entry name" value="Acetyl-CoA synthetase-like"/>
    <property type="match status" value="1"/>
</dbReference>
<keyword evidence="4" id="KW-1185">Reference proteome</keyword>
<dbReference type="Pfam" id="PF00501">
    <property type="entry name" value="AMP-binding"/>
    <property type="match status" value="1"/>
</dbReference>
<feature type="domain" description="AMP-binding enzyme C-terminal" evidence="2">
    <location>
        <begin position="365"/>
        <end position="443"/>
    </location>
</feature>
<accession>A0A2K8KRV7</accession>
<evidence type="ECO:0000313" key="3">
    <source>
        <dbReference type="EMBL" id="ATX76601.1"/>
    </source>
</evidence>
<dbReference type="Pfam" id="PF13193">
    <property type="entry name" value="AMP-binding_C"/>
    <property type="match status" value="1"/>
</dbReference>
<dbReference type="InterPro" id="IPR042099">
    <property type="entry name" value="ANL_N_sf"/>
</dbReference>
<feature type="domain" description="AMP-dependent synthetase/ligase" evidence="1">
    <location>
        <begin position="123"/>
        <end position="281"/>
    </location>
</feature>
<dbReference type="InterPro" id="IPR045851">
    <property type="entry name" value="AMP-bd_C_sf"/>
</dbReference>
<dbReference type="Gene3D" id="3.30.300.30">
    <property type="match status" value="1"/>
</dbReference>
<dbReference type="PANTHER" id="PTHR43201">
    <property type="entry name" value="ACYL-COA SYNTHETASE"/>
    <property type="match status" value="1"/>
</dbReference>
<dbReference type="KEGG" id="rfo:REIFOR_01455"/>
<organism evidence="3 4">
    <name type="scientific">Reinekea forsetii</name>
    <dbReference type="NCBI Taxonomy" id="1336806"/>
    <lineage>
        <taxon>Bacteria</taxon>
        <taxon>Pseudomonadati</taxon>
        <taxon>Pseudomonadota</taxon>
        <taxon>Gammaproteobacteria</taxon>
        <taxon>Oceanospirillales</taxon>
        <taxon>Saccharospirillaceae</taxon>
        <taxon>Reinekea</taxon>
    </lineage>
</organism>
<evidence type="ECO:0000259" key="2">
    <source>
        <dbReference type="Pfam" id="PF13193"/>
    </source>
</evidence>
<dbReference type="InterPro" id="IPR025110">
    <property type="entry name" value="AMP-bd_C"/>
</dbReference>
<proteinExistence type="predicted"/>
<gene>
    <name evidence="3" type="primary">menE</name>
    <name evidence="3" type="ORF">REIFOR_01455</name>
</gene>